<dbReference type="PANTHER" id="PTHR47186:SF20">
    <property type="entry name" value="DISEASE RESISTANCE PROTEIN RPS5-LIKE"/>
    <property type="match status" value="1"/>
</dbReference>
<sequence>LLEIEGGSNVKLHNVVRGMCLWLTGGEYDKNTFLVYAGRYDLADVPIFEKWGDAKRLSLMGSVLDVPRRHVPSCLNLQTFLCKSARVYNIHEGFFRFMPILRVLDLSFTGLQSLPDEISFLGELRYLNLSHTRITSLPKGLAKLVKLRMLNLDFVRFLSHIPQEVFPTLMRLQELGLYESGYNFVWQIEPSASLLGDNGHIQSEGTSSSSHAQVSMRSMESGWDKLEELRLSVRTSSSLETLLNSDKLCQCTVNLKIDGWI</sequence>
<name>A0A1D1YCE9_9ARAE</name>
<proteinExistence type="predicted"/>
<evidence type="ECO:0000313" key="3">
    <source>
        <dbReference type="EMBL" id="JAT52317.1"/>
    </source>
</evidence>
<dbReference type="SMART" id="SM00369">
    <property type="entry name" value="LRR_TYP"/>
    <property type="match status" value="2"/>
</dbReference>
<dbReference type="Gene3D" id="3.80.10.10">
    <property type="entry name" value="Ribonuclease Inhibitor"/>
    <property type="match status" value="1"/>
</dbReference>
<dbReference type="Pfam" id="PF13855">
    <property type="entry name" value="LRR_8"/>
    <property type="match status" value="1"/>
</dbReference>
<evidence type="ECO:0000256" key="1">
    <source>
        <dbReference type="ARBA" id="ARBA00022614"/>
    </source>
</evidence>
<dbReference type="InterPro" id="IPR032675">
    <property type="entry name" value="LRR_dom_sf"/>
</dbReference>
<dbReference type="PROSITE" id="PS51450">
    <property type="entry name" value="LRR"/>
    <property type="match status" value="1"/>
</dbReference>
<accession>A0A1D1YCE9</accession>
<dbReference type="EMBL" id="GDJX01015619">
    <property type="protein sequence ID" value="JAT52317.1"/>
    <property type="molecule type" value="Transcribed_RNA"/>
</dbReference>
<organism evidence="3">
    <name type="scientific">Anthurium amnicola</name>
    <dbReference type="NCBI Taxonomy" id="1678845"/>
    <lineage>
        <taxon>Eukaryota</taxon>
        <taxon>Viridiplantae</taxon>
        <taxon>Streptophyta</taxon>
        <taxon>Embryophyta</taxon>
        <taxon>Tracheophyta</taxon>
        <taxon>Spermatophyta</taxon>
        <taxon>Magnoliopsida</taxon>
        <taxon>Liliopsida</taxon>
        <taxon>Araceae</taxon>
        <taxon>Pothoideae</taxon>
        <taxon>Potheae</taxon>
        <taxon>Anthurium</taxon>
    </lineage>
</organism>
<dbReference type="SUPFAM" id="SSF52058">
    <property type="entry name" value="L domain-like"/>
    <property type="match status" value="1"/>
</dbReference>
<dbReference type="InterPro" id="IPR001611">
    <property type="entry name" value="Leu-rich_rpt"/>
</dbReference>
<keyword evidence="1" id="KW-0433">Leucine-rich repeat</keyword>
<dbReference type="AlphaFoldDB" id="A0A1D1YCE9"/>
<feature type="non-terminal residue" evidence="3">
    <location>
        <position position="1"/>
    </location>
</feature>
<keyword evidence="2" id="KW-0677">Repeat</keyword>
<dbReference type="InterPro" id="IPR003591">
    <property type="entry name" value="Leu-rich_rpt_typical-subtyp"/>
</dbReference>
<gene>
    <name evidence="3" type="primary">At5g63020_5</name>
    <name evidence="3" type="ORF">g.127643</name>
</gene>
<dbReference type="PANTHER" id="PTHR47186">
    <property type="entry name" value="LEUCINE-RICH REPEAT-CONTAINING PROTEIN 57"/>
    <property type="match status" value="1"/>
</dbReference>
<evidence type="ECO:0000256" key="2">
    <source>
        <dbReference type="ARBA" id="ARBA00022737"/>
    </source>
</evidence>
<protein>
    <submittedName>
        <fullName evidence="3">Putative disease resistance protein At5g63020</fullName>
    </submittedName>
</protein>
<reference evidence="3" key="1">
    <citation type="submission" date="2015-07" db="EMBL/GenBank/DDBJ databases">
        <title>Transcriptome Assembly of Anthurium amnicola.</title>
        <authorList>
            <person name="Suzuki J."/>
        </authorList>
    </citation>
    <scope>NUCLEOTIDE SEQUENCE</scope>
</reference>